<accession>A0A6C0DHG6</accession>
<feature type="region of interest" description="Disordered" evidence="1">
    <location>
        <begin position="129"/>
        <end position="151"/>
    </location>
</feature>
<evidence type="ECO:0000259" key="2">
    <source>
        <dbReference type="Pfam" id="PF13392"/>
    </source>
</evidence>
<dbReference type="Pfam" id="PF13392">
    <property type="entry name" value="HNH_3"/>
    <property type="match status" value="1"/>
</dbReference>
<dbReference type="EMBL" id="MN739599">
    <property type="protein sequence ID" value="QHT14975.1"/>
    <property type="molecule type" value="Genomic_DNA"/>
</dbReference>
<feature type="domain" description="HNH nuclease" evidence="2">
    <location>
        <begin position="99"/>
        <end position="132"/>
    </location>
</feature>
<organism evidence="3">
    <name type="scientific">viral metagenome</name>
    <dbReference type="NCBI Taxonomy" id="1070528"/>
    <lineage>
        <taxon>unclassified sequences</taxon>
        <taxon>metagenomes</taxon>
        <taxon>organismal metagenomes</taxon>
    </lineage>
</organism>
<name>A0A6C0DHG6_9ZZZZ</name>
<proteinExistence type="predicted"/>
<evidence type="ECO:0000256" key="1">
    <source>
        <dbReference type="SAM" id="MobiDB-lite"/>
    </source>
</evidence>
<dbReference type="AlphaFoldDB" id="A0A6C0DHG6"/>
<dbReference type="Gene3D" id="3.90.75.20">
    <property type="match status" value="1"/>
</dbReference>
<dbReference type="SUPFAM" id="SSF54060">
    <property type="entry name" value="His-Me finger endonucleases"/>
    <property type="match status" value="1"/>
</dbReference>
<dbReference type="InterPro" id="IPR044925">
    <property type="entry name" value="His-Me_finger_sf"/>
</dbReference>
<protein>
    <recommendedName>
        <fullName evidence="2">HNH nuclease domain-containing protein</fullName>
    </recommendedName>
</protein>
<dbReference type="InterPro" id="IPR003615">
    <property type="entry name" value="HNH_nuc"/>
</dbReference>
<reference evidence="3" key="1">
    <citation type="journal article" date="2020" name="Nature">
        <title>Giant virus diversity and host interactions through global metagenomics.</title>
        <authorList>
            <person name="Schulz F."/>
            <person name="Roux S."/>
            <person name="Paez-Espino D."/>
            <person name="Jungbluth S."/>
            <person name="Walsh D.A."/>
            <person name="Denef V.J."/>
            <person name="McMahon K.D."/>
            <person name="Konstantinidis K.T."/>
            <person name="Eloe-Fadrosh E.A."/>
            <person name="Kyrpides N.C."/>
            <person name="Woyke T."/>
        </authorList>
    </citation>
    <scope>NUCLEOTIDE SEQUENCE</scope>
    <source>
        <strain evidence="3">GVMAG-M-3300023174-144</strain>
    </source>
</reference>
<evidence type="ECO:0000313" key="3">
    <source>
        <dbReference type="EMBL" id="QHT14975.1"/>
    </source>
</evidence>
<sequence>MELPTGVKKYSDGHFSKLGKSANIMKNPIWKVTENEKEYLLMYCEKDTICKLCFESYQKILDYEKTINKKITWYKHQNGYIICSQNIYIHQIIMNCYGNGKGTKNISVDHIDQDPLNNTTENLRIATRKEQEQNTKGIKEGTKRERKHSAKELPNGIRQEMMKKYVVYYHEWLDKEHTKKREFFKVEKHPKLDKPWTTTKSEKVSIQEKLNQANKVVQDLDNNIYPQKEELKLPKYVSLVNMRGKNHLVFDKRTNEKRLNIKMVLPEEYDLHEQLETLYNKINDKYSYDCTSEIL</sequence>
<feature type="compositionally biased region" description="Basic and acidic residues" evidence="1">
    <location>
        <begin position="129"/>
        <end position="143"/>
    </location>
</feature>